<dbReference type="GO" id="GO:0004518">
    <property type="term" value="F:nuclease activity"/>
    <property type="evidence" value="ECO:0007669"/>
    <property type="project" value="UniProtKB-KW"/>
</dbReference>
<organism evidence="9 10">
    <name type="scientific">Ignelater luminosus</name>
    <name type="common">Cucubano</name>
    <name type="synonym">Pyrophorus luminosus</name>
    <dbReference type="NCBI Taxonomy" id="2038154"/>
    <lineage>
        <taxon>Eukaryota</taxon>
        <taxon>Metazoa</taxon>
        <taxon>Ecdysozoa</taxon>
        <taxon>Arthropoda</taxon>
        <taxon>Hexapoda</taxon>
        <taxon>Insecta</taxon>
        <taxon>Pterygota</taxon>
        <taxon>Neoptera</taxon>
        <taxon>Endopterygota</taxon>
        <taxon>Coleoptera</taxon>
        <taxon>Polyphaga</taxon>
        <taxon>Elateriformia</taxon>
        <taxon>Elateroidea</taxon>
        <taxon>Elateridae</taxon>
        <taxon>Agrypninae</taxon>
        <taxon>Pyrophorini</taxon>
        <taxon>Ignelater</taxon>
    </lineage>
</organism>
<reference evidence="9" key="1">
    <citation type="submission" date="2019-08" db="EMBL/GenBank/DDBJ databases">
        <title>The genome of the North American firefly Photinus pyralis.</title>
        <authorList>
            <consortium name="Photinus pyralis genome working group"/>
            <person name="Fallon T.R."/>
            <person name="Sander Lower S.E."/>
            <person name="Weng J.-K."/>
        </authorList>
    </citation>
    <scope>NUCLEOTIDE SEQUENCE</scope>
    <source>
        <strain evidence="9">TRF0915ILg1</strain>
        <tissue evidence="9">Whole body</tissue>
    </source>
</reference>
<dbReference type="Pfam" id="PF13359">
    <property type="entry name" value="DDE_Tnp_4"/>
    <property type="match status" value="1"/>
</dbReference>
<evidence type="ECO:0000256" key="1">
    <source>
        <dbReference type="ARBA" id="ARBA00001968"/>
    </source>
</evidence>
<dbReference type="AlphaFoldDB" id="A0A8K0GBM0"/>
<keyword evidence="5" id="KW-0479">Metal-binding</keyword>
<sequence>MSSEATEINAESSLVSCDTDNQTNEIKNVLSELNNKELLIEDEMNEEVFKFLKGLLEAIAEEQDIDGHLISVDTQVYLALHFLITGKVGDKFENIPQNYVNNYVMNLINCLIRTAPQFIKFPIEQKTVEEEFYALGKNENGTGFPHVLGIIGNTYIQLKKPNHNPEIYLNSNHQYSVRIQIVCGPDLQIYNILAAFPGGCENLFIWENSNLRRVLEDSDTNPSNNWLLGNFDYPQEPWLMIPIASAKSPSEELYNKVHNITSQPVKKCIETLKVRFRCLQSILDYDPPEVFAIVTACCVLNNIYICYKDSLEIEVNLQESESSCEEVSTSDLEEGLATRKALIENYFTC</sequence>
<keyword evidence="6" id="KW-0378">Hydrolase</keyword>
<evidence type="ECO:0000256" key="5">
    <source>
        <dbReference type="ARBA" id="ARBA00022723"/>
    </source>
</evidence>
<evidence type="ECO:0000313" key="10">
    <source>
        <dbReference type="Proteomes" id="UP000801492"/>
    </source>
</evidence>
<keyword evidence="10" id="KW-1185">Reference proteome</keyword>
<dbReference type="Proteomes" id="UP000801492">
    <property type="component" value="Unassembled WGS sequence"/>
</dbReference>
<comment type="cofactor">
    <cofactor evidence="1">
        <name>a divalent metal cation</name>
        <dbReference type="ChEBI" id="CHEBI:60240"/>
    </cofactor>
</comment>
<comment type="caution">
    <text evidence="9">The sequence shown here is derived from an EMBL/GenBank/DDBJ whole genome shotgun (WGS) entry which is preliminary data.</text>
</comment>
<dbReference type="OrthoDB" id="6757066at2759"/>
<keyword evidence="4" id="KW-0540">Nuclease</keyword>
<dbReference type="GO" id="GO:0046872">
    <property type="term" value="F:metal ion binding"/>
    <property type="evidence" value="ECO:0007669"/>
    <property type="project" value="UniProtKB-KW"/>
</dbReference>
<evidence type="ECO:0000256" key="6">
    <source>
        <dbReference type="ARBA" id="ARBA00022801"/>
    </source>
</evidence>
<proteinExistence type="inferred from homology"/>
<evidence type="ECO:0000256" key="3">
    <source>
        <dbReference type="ARBA" id="ARBA00006958"/>
    </source>
</evidence>
<name>A0A8K0GBM0_IGNLU</name>
<dbReference type="InterPro" id="IPR045249">
    <property type="entry name" value="HARBI1-like"/>
</dbReference>
<dbReference type="GO" id="GO:0016787">
    <property type="term" value="F:hydrolase activity"/>
    <property type="evidence" value="ECO:0007669"/>
    <property type="project" value="UniProtKB-KW"/>
</dbReference>
<dbReference type="EMBL" id="VTPC01003295">
    <property type="protein sequence ID" value="KAF2898740.1"/>
    <property type="molecule type" value="Genomic_DNA"/>
</dbReference>
<comment type="similarity">
    <text evidence="3">Belongs to the HARBI1 family.</text>
</comment>
<evidence type="ECO:0000256" key="2">
    <source>
        <dbReference type="ARBA" id="ARBA00004123"/>
    </source>
</evidence>
<feature type="domain" description="DDE Tnp4" evidence="8">
    <location>
        <begin position="154"/>
        <end position="302"/>
    </location>
</feature>
<gene>
    <name evidence="9" type="ORF">ILUMI_07433</name>
</gene>
<dbReference type="PANTHER" id="PTHR22930:SF85">
    <property type="entry name" value="GH03217P-RELATED"/>
    <property type="match status" value="1"/>
</dbReference>
<accession>A0A8K0GBM0</accession>
<dbReference type="PANTHER" id="PTHR22930">
    <property type="match status" value="1"/>
</dbReference>
<keyword evidence="7" id="KW-0539">Nucleus</keyword>
<evidence type="ECO:0000256" key="7">
    <source>
        <dbReference type="ARBA" id="ARBA00023242"/>
    </source>
</evidence>
<evidence type="ECO:0000259" key="8">
    <source>
        <dbReference type="Pfam" id="PF13359"/>
    </source>
</evidence>
<evidence type="ECO:0000313" key="9">
    <source>
        <dbReference type="EMBL" id="KAF2898740.1"/>
    </source>
</evidence>
<protein>
    <recommendedName>
        <fullName evidence="8">DDE Tnp4 domain-containing protein</fullName>
    </recommendedName>
</protein>
<comment type="subcellular location">
    <subcellularLocation>
        <location evidence="2">Nucleus</location>
    </subcellularLocation>
</comment>
<dbReference type="InterPro" id="IPR027806">
    <property type="entry name" value="HARBI1_dom"/>
</dbReference>
<evidence type="ECO:0000256" key="4">
    <source>
        <dbReference type="ARBA" id="ARBA00022722"/>
    </source>
</evidence>
<dbReference type="GO" id="GO:0005634">
    <property type="term" value="C:nucleus"/>
    <property type="evidence" value="ECO:0007669"/>
    <property type="project" value="UniProtKB-SubCell"/>
</dbReference>